<dbReference type="EMBL" id="QYAC01000001">
    <property type="protein sequence ID" value="MBL3678308.1"/>
    <property type="molecule type" value="Genomic_DNA"/>
</dbReference>
<feature type="compositionally biased region" description="Low complexity" evidence="1">
    <location>
        <begin position="39"/>
        <end position="56"/>
    </location>
</feature>
<evidence type="ECO:0000256" key="2">
    <source>
        <dbReference type="SAM" id="SignalP"/>
    </source>
</evidence>
<gene>
    <name evidence="3" type="ORF">D3230_03175</name>
</gene>
<keyword evidence="2" id="KW-0732">Signal</keyword>
<feature type="chain" id="PRO_5045048118" evidence="2">
    <location>
        <begin position="28"/>
        <end position="191"/>
    </location>
</feature>
<organism evidence="3 4">
    <name type="scientific">Leucobacter chromiireducens subsp. solipictus</name>
    <dbReference type="NCBI Taxonomy" id="398235"/>
    <lineage>
        <taxon>Bacteria</taxon>
        <taxon>Bacillati</taxon>
        <taxon>Actinomycetota</taxon>
        <taxon>Actinomycetes</taxon>
        <taxon>Micrococcales</taxon>
        <taxon>Microbacteriaceae</taxon>
        <taxon>Leucobacter</taxon>
    </lineage>
</organism>
<keyword evidence="4" id="KW-1185">Reference proteome</keyword>
<evidence type="ECO:0000256" key="1">
    <source>
        <dbReference type="SAM" id="MobiDB-lite"/>
    </source>
</evidence>
<protein>
    <submittedName>
        <fullName evidence="3">Uncharacterized protein</fullName>
    </submittedName>
</protein>
<dbReference type="Proteomes" id="UP001645859">
    <property type="component" value="Unassembled WGS sequence"/>
</dbReference>
<evidence type="ECO:0000313" key="4">
    <source>
        <dbReference type="Proteomes" id="UP001645859"/>
    </source>
</evidence>
<feature type="signal peptide" evidence="2">
    <location>
        <begin position="1"/>
        <end position="27"/>
    </location>
</feature>
<evidence type="ECO:0000313" key="3">
    <source>
        <dbReference type="EMBL" id="MBL3678308.1"/>
    </source>
</evidence>
<accession>A0ABS1SCP0</accession>
<reference evidence="3 4" key="1">
    <citation type="submission" date="2018-09" db="EMBL/GenBank/DDBJ databases">
        <title>Comparative genomics of Leucobacter spp.</title>
        <authorList>
            <person name="Reis A.C."/>
            <person name="Kolvenbach B.A."/>
            <person name="Corvini P.F.X."/>
            <person name="Nunes O.C."/>
        </authorList>
    </citation>
    <scope>NUCLEOTIDE SEQUENCE [LARGE SCALE GENOMIC DNA]</scope>
    <source>
        <strain evidence="3 4">TAN 31504</strain>
    </source>
</reference>
<comment type="caution">
    <text evidence="3">The sequence shown here is derived from an EMBL/GenBank/DDBJ whole genome shotgun (WGS) entry which is preliminary data.</text>
</comment>
<dbReference type="RefSeq" id="WP_202343529.1">
    <property type="nucleotide sequence ID" value="NZ_BAAAPI010000001.1"/>
</dbReference>
<sequence length="191" mass="18928">MPSSPARFRTRALAATATLAFLAIPLAGCSLTDLVGANGSASSQPSTSPSATAQPGAGAGSKCQIATETIDRVMTEAQDGAPQMIADALAGNPIDPVALITPVLESIDAASASITDPAVLTALGEARTEWDGLASDVGALQLPDLAGLADGDLSALGDAQAYGSDLSALVGERLPALQESGARLQQACTAQ</sequence>
<feature type="region of interest" description="Disordered" evidence="1">
    <location>
        <begin position="38"/>
        <end position="60"/>
    </location>
</feature>
<name>A0ABS1SCP0_9MICO</name>
<proteinExistence type="predicted"/>